<dbReference type="SUPFAM" id="SSF63411">
    <property type="entry name" value="LuxS/MPP-like metallohydrolase"/>
    <property type="match status" value="2"/>
</dbReference>
<feature type="domain" description="Peptidase M16 N-terminal" evidence="16">
    <location>
        <begin position="130"/>
        <end position="277"/>
    </location>
</feature>
<dbReference type="OMA" id="VIMNGIC"/>
<organism evidence="18">
    <name type="scientific">Solanum lycopersicum</name>
    <name type="common">Tomato</name>
    <name type="synonym">Lycopersicon esculentum</name>
    <dbReference type="NCBI Taxonomy" id="4081"/>
    <lineage>
        <taxon>Eukaryota</taxon>
        <taxon>Viridiplantae</taxon>
        <taxon>Streptophyta</taxon>
        <taxon>Embryophyta</taxon>
        <taxon>Tracheophyta</taxon>
        <taxon>Spermatophyta</taxon>
        <taxon>Magnoliopsida</taxon>
        <taxon>eudicotyledons</taxon>
        <taxon>Gunneridae</taxon>
        <taxon>Pentapetalae</taxon>
        <taxon>asterids</taxon>
        <taxon>lamiids</taxon>
        <taxon>Solanales</taxon>
        <taxon>Solanaceae</taxon>
        <taxon>Solanoideae</taxon>
        <taxon>Solaneae</taxon>
        <taxon>Solanum</taxon>
        <taxon>Solanum subgen. Lycopersicon</taxon>
    </lineage>
</organism>
<evidence type="ECO:0000256" key="15">
    <source>
        <dbReference type="SAM" id="MobiDB-lite"/>
    </source>
</evidence>
<protein>
    <recommendedName>
        <fullName evidence="5">mitochondrial processing peptidase</fullName>
        <ecNumber evidence="5">3.4.24.64</ecNumber>
    </recommendedName>
    <alternativeName>
        <fullName evidence="13">Beta-MPP</fullName>
    </alternativeName>
</protein>
<dbReference type="PANTHER" id="PTHR11851">
    <property type="entry name" value="METALLOPROTEASE"/>
    <property type="match status" value="1"/>
</dbReference>
<dbReference type="FunFam" id="3.30.830.10:FF:000001">
    <property type="entry name" value="Mitochondrial-processing peptidase subunit beta, mitochondrial"/>
    <property type="match status" value="1"/>
</dbReference>
<dbReference type="Gene3D" id="3.30.830.10">
    <property type="entry name" value="Metalloenzyme, LuxS/M16 peptidase-like"/>
    <property type="match status" value="2"/>
</dbReference>
<evidence type="ECO:0000256" key="7">
    <source>
        <dbReference type="ARBA" id="ARBA00022723"/>
    </source>
</evidence>
<keyword evidence="12" id="KW-0496">Mitochondrion</keyword>
<evidence type="ECO:0000256" key="14">
    <source>
        <dbReference type="RuleBase" id="RU004447"/>
    </source>
</evidence>
<dbReference type="GO" id="GO:0005739">
    <property type="term" value="C:mitochondrion"/>
    <property type="evidence" value="ECO:0000318"/>
    <property type="project" value="GO_Central"/>
</dbReference>
<keyword evidence="6" id="KW-0645">Protease</keyword>
<dbReference type="AlphaFoldDB" id="A0A3Q7GGP4"/>
<keyword evidence="19" id="KW-1185">Reference proteome</keyword>
<keyword evidence="9" id="KW-0862">Zinc</keyword>
<evidence type="ECO:0000256" key="11">
    <source>
        <dbReference type="ARBA" id="ARBA00023049"/>
    </source>
</evidence>
<feature type="region of interest" description="Disordered" evidence="15">
    <location>
        <begin position="52"/>
        <end position="72"/>
    </location>
</feature>
<dbReference type="GO" id="GO:0006508">
    <property type="term" value="P:proteolysis"/>
    <property type="evidence" value="ECO:0007669"/>
    <property type="project" value="UniProtKB-KW"/>
</dbReference>
<dbReference type="InterPro" id="IPR011765">
    <property type="entry name" value="Pept_M16_N"/>
</dbReference>
<dbReference type="InParanoid" id="A0A3Q7GGP4"/>
<evidence type="ECO:0000256" key="12">
    <source>
        <dbReference type="ARBA" id="ARBA00023128"/>
    </source>
</evidence>
<dbReference type="FunFam" id="3.30.830.10:FF:000002">
    <property type="entry name" value="Mitochondrial-processing peptidase subunit beta"/>
    <property type="match status" value="1"/>
</dbReference>
<proteinExistence type="inferred from homology"/>
<evidence type="ECO:0000259" key="16">
    <source>
        <dbReference type="Pfam" id="PF00675"/>
    </source>
</evidence>
<evidence type="ECO:0000256" key="4">
    <source>
        <dbReference type="ARBA" id="ARBA00007261"/>
    </source>
</evidence>
<reference evidence="18" key="2">
    <citation type="submission" date="2019-01" db="UniProtKB">
        <authorList>
            <consortium name="EnsemblPlants"/>
        </authorList>
    </citation>
    <scope>IDENTIFICATION</scope>
    <source>
        <strain evidence="18">cv. Heinz 1706</strain>
    </source>
</reference>
<name>A0A3Q7GGP4_SOLLC</name>
<comment type="cofactor">
    <cofactor evidence="2">
        <name>Zn(2+)</name>
        <dbReference type="ChEBI" id="CHEBI:29105"/>
    </cofactor>
</comment>
<dbReference type="FunCoup" id="A0A3Q7GGP4">
    <property type="interactions" value="3324"/>
</dbReference>
<evidence type="ECO:0000256" key="3">
    <source>
        <dbReference type="ARBA" id="ARBA00004173"/>
    </source>
</evidence>
<dbReference type="GO" id="GO:0005759">
    <property type="term" value="C:mitochondrial matrix"/>
    <property type="evidence" value="ECO:0007669"/>
    <property type="project" value="UniProtKB-ARBA"/>
</dbReference>
<feature type="compositionally biased region" description="Low complexity" evidence="15">
    <location>
        <begin position="52"/>
        <end position="65"/>
    </location>
</feature>
<dbReference type="InterPro" id="IPR050361">
    <property type="entry name" value="MPP/UQCRC_Complex"/>
</dbReference>
<reference evidence="18" key="1">
    <citation type="journal article" date="2012" name="Nature">
        <title>The tomato genome sequence provides insights into fleshy fruit evolution.</title>
        <authorList>
            <consortium name="Tomato Genome Consortium"/>
        </authorList>
    </citation>
    <scope>NUCLEOTIDE SEQUENCE [LARGE SCALE GENOMIC DNA]</scope>
    <source>
        <strain evidence="18">cv. Heinz 1706</strain>
    </source>
</reference>
<evidence type="ECO:0000256" key="6">
    <source>
        <dbReference type="ARBA" id="ARBA00022670"/>
    </source>
</evidence>
<dbReference type="Pfam" id="PF05193">
    <property type="entry name" value="Peptidase_M16_C"/>
    <property type="match status" value="1"/>
</dbReference>
<dbReference type="GO" id="GO:0046872">
    <property type="term" value="F:metal ion binding"/>
    <property type="evidence" value="ECO:0007669"/>
    <property type="project" value="UniProtKB-KW"/>
</dbReference>
<dbReference type="GO" id="GO:0004222">
    <property type="term" value="F:metalloendopeptidase activity"/>
    <property type="evidence" value="ECO:0007669"/>
    <property type="project" value="UniProtKB-EC"/>
</dbReference>
<dbReference type="Gramene" id="Solyc05g012480.3.1">
    <property type="protein sequence ID" value="Solyc05g012480.3.1"/>
    <property type="gene ID" value="Solyc05g012480.3"/>
</dbReference>
<dbReference type="PaxDb" id="4081-Solyc05g012480.2.1"/>
<comment type="catalytic activity">
    <reaction evidence="1">
        <text>Release of N-terminal transit peptides from precursor proteins imported into the mitochondrion, typically with Arg in position P2.</text>
        <dbReference type="EC" id="3.4.24.64"/>
    </reaction>
</comment>
<evidence type="ECO:0000259" key="17">
    <source>
        <dbReference type="Pfam" id="PF05193"/>
    </source>
</evidence>
<dbReference type="PANTHER" id="PTHR11851:SF204">
    <property type="entry name" value="MITOCHONDRIAL-PROCESSING PEPTIDASE SUBUNIT BETA, MITOCHONDRIAL-RELATED"/>
    <property type="match status" value="1"/>
</dbReference>
<evidence type="ECO:0000256" key="10">
    <source>
        <dbReference type="ARBA" id="ARBA00022946"/>
    </source>
</evidence>
<sequence>YLLHCHYKTFLYSNWLFQSHTMATRHLLNLTRRRSRITPFTVLPPCITFSSRSSTSITNPSQSPSLPSPPPPDAMIYDRLAEQVKSKIKRLEDPNPRFLKYNSPDPTVADHTSILSAPETKVTTLPNGLRVATESNLSSQTATVGVWIDAGSRFETEENNGVAHFLEHMIFKGTEKRPIRALEEEIENMGGHLNAYTSREQTTYFAKVLGSDVPKAVDILGDILQNSLLEEDKIIRERSVILREMEEVEKQPEEVIFDQLHTTAFQYTPLGRTILGPAQNIEKMTRAHIQDYISTHYGAHRMVISAAGAVKHEEVVELVKKHFTKLSSNPITTSQLVSEEPAIFTGSEIRIIDDDLPLAQFAVAFSGASWTDPDSIALMVMQQMLGSWSKSSGGGKHMGSELVQRVAINELAESVMAFNTNYKDTGLFGVYAEAKPDCLSDLAYVIMNGICKLSYKVSDADVVRARNQLKSSLMLHIDGSGPTAEDIGRQLITYGRRIPYAELFSRIDSVDAGTIKRVANRFIFDRDVAISARGPIQDLPDYNWFRRRTYWLRY</sequence>
<dbReference type="EC" id="3.4.24.64" evidence="5"/>
<evidence type="ECO:0000256" key="5">
    <source>
        <dbReference type="ARBA" id="ARBA00012299"/>
    </source>
</evidence>
<dbReference type="STRING" id="4081.A0A3Q7GGP4"/>
<dbReference type="Proteomes" id="UP000004994">
    <property type="component" value="Chromosome 5"/>
</dbReference>
<evidence type="ECO:0000256" key="8">
    <source>
        <dbReference type="ARBA" id="ARBA00022801"/>
    </source>
</evidence>
<evidence type="ECO:0000256" key="1">
    <source>
        <dbReference type="ARBA" id="ARBA00001098"/>
    </source>
</evidence>
<dbReference type="InterPro" id="IPR011249">
    <property type="entry name" value="Metalloenz_LuxS/M16"/>
</dbReference>
<dbReference type="InterPro" id="IPR001431">
    <property type="entry name" value="Pept_M16_Zn_BS"/>
</dbReference>
<dbReference type="Pfam" id="PF00675">
    <property type="entry name" value="Peptidase_M16"/>
    <property type="match status" value="1"/>
</dbReference>
<keyword evidence="11" id="KW-0482">Metalloprotease</keyword>
<dbReference type="InterPro" id="IPR007863">
    <property type="entry name" value="Peptidase_M16_C"/>
</dbReference>
<comment type="similarity">
    <text evidence="4 14">Belongs to the peptidase M16 family.</text>
</comment>
<evidence type="ECO:0000256" key="9">
    <source>
        <dbReference type="ARBA" id="ARBA00022833"/>
    </source>
</evidence>
<keyword evidence="8" id="KW-0378">Hydrolase</keyword>
<dbReference type="PROSITE" id="PS00143">
    <property type="entry name" value="INSULINASE"/>
    <property type="match status" value="1"/>
</dbReference>
<keyword evidence="10" id="KW-0809">Transit peptide</keyword>
<evidence type="ECO:0000256" key="13">
    <source>
        <dbReference type="ARBA" id="ARBA00031018"/>
    </source>
</evidence>
<dbReference type="EnsemblPlants" id="Solyc05g012480.3.1">
    <property type="protein sequence ID" value="Solyc05g012480.3.1"/>
    <property type="gene ID" value="Solyc05g012480.3"/>
</dbReference>
<comment type="subcellular location">
    <subcellularLocation>
        <location evidence="3">Mitochondrion</location>
    </subcellularLocation>
</comment>
<evidence type="ECO:0000313" key="18">
    <source>
        <dbReference type="EnsemblPlants" id="Solyc05g012480.3.1"/>
    </source>
</evidence>
<feature type="domain" description="Peptidase M16 C-terminal" evidence="17">
    <location>
        <begin position="283"/>
        <end position="469"/>
    </location>
</feature>
<evidence type="ECO:0000256" key="2">
    <source>
        <dbReference type="ARBA" id="ARBA00001947"/>
    </source>
</evidence>
<evidence type="ECO:0000313" key="19">
    <source>
        <dbReference type="Proteomes" id="UP000004994"/>
    </source>
</evidence>
<accession>A0A3Q7GGP4</accession>
<keyword evidence="7" id="KW-0479">Metal-binding</keyword>